<dbReference type="InterPro" id="IPR047151">
    <property type="entry name" value="RNZ2-like"/>
</dbReference>
<dbReference type="VEuPathDB" id="TrichDB:TRFO_01714"/>
<evidence type="ECO:0000313" key="13">
    <source>
        <dbReference type="Proteomes" id="UP000179807"/>
    </source>
</evidence>
<dbReference type="InterPro" id="IPR036866">
    <property type="entry name" value="RibonucZ/Hydroxyglut_hydro"/>
</dbReference>
<dbReference type="GeneID" id="94824969"/>
<dbReference type="InterPro" id="IPR001279">
    <property type="entry name" value="Metallo-B-lactamas"/>
</dbReference>
<comment type="cofactor">
    <cofactor evidence="2">
        <name>Zn(2+)</name>
        <dbReference type="ChEBI" id="CHEBI:29105"/>
    </cofactor>
</comment>
<evidence type="ECO:0000256" key="4">
    <source>
        <dbReference type="ARBA" id="ARBA00012477"/>
    </source>
</evidence>
<protein>
    <recommendedName>
        <fullName evidence="4">ribonuclease Z</fullName>
        <ecNumber evidence="4">3.1.26.11</ecNumber>
    </recommendedName>
</protein>
<gene>
    <name evidence="12" type="ORF">TRFO_01714</name>
</gene>
<keyword evidence="5" id="KW-0819">tRNA processing</keyword>
<reference evidence="12" key="1">
    <citation type="submission" date="2016-10" db="EMBL/GenBank/DDBJ databases">
        <authorList>
            <person name="Benchimol M."/>
            <person name="Almeida L.G."/>
            <person name="Vasconcelos A.T."/>
            <person name="Perreira-Neves A."/>
            <person name="Rosa I.A."/>
            <person name="Tasca T."/>
            <person name="Bogo M.R."/>
            <person name="de Souza W."/>
        </authorList>
    </citation>
    <scope>NUCLEOTIDE SEQUENCE [LARGE SCALE GENOMIC DNA]</scope>
    <source>
        <strain evidence="12">K</strain>
    </source>
</reference>
<dbReference type="GO" id="GO:0046872">
    <property type="term" value="F:metal ion binding"/>
    <property type="evidence" value="ECO:0007669"/>
    <property type="project" value="UniProtKB-KW"/>
</dbReference>
<evidence type="ECO:0000259" key="11">
    <source>
        <dbReference type="Pfam" id="PF12706"/>
    </source>
</evidence>
<dbReference type="SUPFAM" id="SSF56281">
    <property type="entry name" value="Metallo-hydrolase/oxidoreductase"/>
    <property type="match status" value="2"/>
</dbReference>
<dbReference type="Pfam" id="PF12706">
    <property type="entry name" value="Lactamase_B_2"/>
    <property type="match status" value="1"/>
</dbReference>
<dbReference type="RefSeq" id="XP_068354256.1">
    <property type="nucleotide sequence ID" value="XM_068490265.1"/>
</dbReference>
<keyword evidence="6" id="KW-0540">Nuclease</keyword>
<proteinExistence type="inferred from homology"/>
<keyword evidence="9" id="KW-0378">Hydrolase</keyword>
<keyword evidence="10" id="KW-0862">Zinc</keyword>
<evidence type="ECO:0000256" key="8">
    <source>
        <dbReference type="ARBA" id="ARBA00022759"/>
    </source>
</evidence>
<dbReference type="PANTHER" id="PTHR12553">
    <property type="entry name" value="ZINC PHOSPHODIESTERASE ELAC PROTEIN 2"/>
    <property type="match status" value="1"/>
</dbReference>
<comment type="similarity">
    <text evidence="3">Belongs to the RNase Z family.</text>
</comment>
<evidence type="ECO:0000256" key="7">
    <source>
        <dbReference type="ARBA" id="ARBA00022723"/>
    </source>
</evidence>
<dbReference type="OrthoDB" id="527344at2759"/>
<keyword evidence="13" id="KW-1185">Reference proteome</keyword>
<evidence type="ECO:0000313" key="12">
    <source>
        <dbReference type="EMBL" id="OHT01120.1"/>
    </source>
</evidence>
<dbReference type="EC" id="3.1.26.11" evidence="4"/>
<dbReference type="GO" id="GO:0005739">
    <property type="term" value="C:mitochondrion"/>
    <property type="evidence" value="ECO:0007669"/>
    <property type="project" value="TreeGrafter"/>
</dbReference>
<keyword evidence="8" id="KW-0255">Endonuclease</keyword>
<dbReference type="Proteomes" id="UP000179807">
    <property type="component" value="Unassembled WGS sequence"/>
</dbReference>
<evidence type="ECO:0000256" key="6">
    <source>
        <dbReference type="ARBA" id="ARBA00022722"/>
    </source>
</evidence>
<evidence type="ECO:0000256" key="2">
    <source>
        <dbReference type="ARBA" id="ARBA00001947"/>
    </source>
</evidence>
<evidence type="ECO:0000256" key="10">
    <source>
        <dbReference type="ARBA" id="ARBA00022833"/>
    </source>
</evidence>
<dbReference type="GO" id="GO:1990180">
    <property type="term" value="P:mitochondrial tRNA 3'-end processing"/>
    <property type="evidence" value="ECO:0007669"/>
    <property type="project" value="TreeGrafter"/>
</dbReference>
<sequence length="581" mass="65832">MHPTIHTLMGRGYDANPSLALIVKGQVFLFNAPPLVYRAFLDSNISNQNIKATFVTNCTPQCISGYVHLLFDNFYGETTNLTIHAPKDFLQYFCTNPEILKSKIVNPKVLSNYESPTFQVRSIELSKSLSYVADIHYTESIIDQSKLNKLGIAKGFWIGQLRKTGKANVDGKDITFNDVFSTLELKYKILFVDIQKETDIQILHDSIPDFSIFDMIVHFTPQGLLNDAYFNSFPEKVKNFCFCEDAVIMLEKAAAVYSVHSKCDLNLFPLLPSGIKRHLKLPPHFVSLSSKDIIKFETMEINKPEETQIIESSLPCFSNYALTFLGTSSGFQTAYRSVSGILLHLNNNGFVILDCGNGFYQQLRRKYGPTNALFVLQHLKCIWISHRHSDHVLGIIDILDERCRISNNKVILACDELVKNEIALKERAFNTDFKIKYVNRAQPISINDYVIDSVPVTHCENSMGCVITLNNGYRIGYTGDMFDDGAYLQGVGKCNLLISEGTYANNKVHNCKKYNHMTMSQALNLQESLGAEYLIMVHASASLPTHELNIRKENAIFAFDYLCIPDDKINDIFQKIKSIRY</sequence>
<dbReference type="EMBL" id="MLAK01000926">
    <property type="protein sequence ID" value="OHT01120.1"/>
    <property type="molecule type" value="Genomic_DNA"/>
</dbReference>
<organism evidence="12 13">
    <name type="scientific">Tritrichomonas foetus</name>
    <dbReference type="NCBI Taxonomy" id="1144522"/>
    <lineage>
        <taxon>Eukaryota</taxon>
        <taxon>Metamonada</taxon>
        <taxon>Parabasalia</taxon>
        <taxon>Tritrichomonadida</taxon>
        <taxon>Tritrichomonadidae</taxon>
        <taxon>Tritrichomonas</taxon>
    </lineage>
</organism>
<dbReference type="PANTHER" id="PTHR12553:SF49">
    <property type="entry name" value="ZINC PHOSPHODIESTERASE ELAC PROTEIN 2"/>
    <property type="match status" value="1"/>
</dbReference>
<evidence type="ECO:0000256" key="1">
    <source>
        <dbReference type="ARBA" id="ARBA00000402"/>
    </source>
</evidence>
<feature type="domain" description="Metallo-beta-lactamase" evidence="11">
    <location>
        <begin position="351"/>
        <end position="538"/>
    </location>
</feature>
<evidence type="ECO:0000256" key="9">
    <source>
        <dbReference type="ARBA" id="ARBA00022801"/>
    </source>
</evidence>
<dbReference type="GO" id="GO:0042781">
    <property type="term" value="F:3'-tRNA processing endoribonuclease activity"/>
    <property type="evidence" value="ECO:0007669"/>
    <property type="project" value="UniProtKB-EC"/>
</dbReference>
<dbReference type="Gene3D" id="3.60.15.10">
    <property type="entry name" value="Ribonuclease Z/Hydroxyacylglutathione hydrolase-like"/>
    <property type="match status" value="2"/>
</dbReference>
<evidence type="ECO:0000256" key="3">
    <source>
        <dbReference type="ARBA" id="ARBA00007823"/>
    </source>
</evidence>
<evidence type="ECO:0000256" key="5">
    <source>
        <dbReference type="ARBA" id="ARBA00022694"/>
    </source>
</evidence>
<comment type="caution">
    <text evidence="12">The sequence shown here is derived from an EMBL/GenBank/DDBJ whole genome shotgun (WGS) entry which is preliminary data.</text>
</comment>
<accession>A0A1J4JRR0</accession>
<keyword evidence="7" id="KW-0479">Metal-binding</keyword>
<name>A0A1J4JRR0_9EUKA</name>
<dbReference type="AlphaFoldDB" id="A0A1J4JRR0"/>
<comment type="catalytic activity">
    <reaction evidence="1">
        <text>Endonucleolytic cleavage of RNA, removing extra 3' nucleotides from tRNA precursor, generating 3' termini of tRNAs. A 3'-hydroxy group is left at the tRNA terminus and a 5'-phosphoryl group is left at the trailer molecule.</text>
        <dbReference type="EC" id="3.1.26.11"/>
    </reaction>
</comment>